<reference evidence="19" key="1">
    <citation type="submission" date="2020-05" db="EMBL/GenBank/DDBJ databases">
        <title>Sulfur intermediates as new biogeochemical hubs in an aquatic model microbial ecosystem.</title>
        <authorList>
            <person name="Vigneron A."/>
        </authorList>
    </citation>
    <scope>NUCLEOTIDE SEQUENCE</scope>
    <source>
        <strain evidence="19">Bin.250</strain>
    </source>
</reference>
<dbReference type="FunFam" id="3.40.1280.10:FF:000001">
    <property type="entry name" value="tRNA (guanine-N(1)-)-methyltransferase"/>
    <property type="match status" value="1"/>
</dbReference>
<proteinExistence type="inferred from homology"/>
<evidence type="ECO:0000256" key="7">
    <source>
        <dbReference type="ARBA" id="ARBA00022490"/>
    </source>
</evidence>
<evidence type="ECO:0000313" key="19">
    <source>
        <dbReference type="EMBL" id="NQV63912.1"/>
    </source>
</evidence>
<evidence type="ECO:0000256" key="17">
    <source>
        <dbReference type="RuleBase" id="RU003464"/>
    </source>
</evidence>
<dbReference type="Gene3D" id="3.40.1280.10">
    <property type="match status" value="1"/>
</dbReference>
<evidence type="ECO:0000256" key="9">
    <source>
        <dbReference type="ARBA" id="ARBA00022679"/>
    </source>
</evidence>
<dbReference type="InterPro" id="IPR023148">
    <property type="entry name" value="tRNA_m1G_MeTrfase_C_sf"/>
</dbReference>
<keyword evidence="9 15" id="KW-0808">Transferase</keyword>
<gene>
    <name evidence="15 19" type="primary">trmD</name>
    <name evidence="19" type="ORF">HQ497_00985</name>
</gene>
<dbReference type="InterPro" id="IPR029026">
    <property type="entry name" value="tRNA_m1G_MTases_N"/>
</dbReference>
<dbReference type="InterPro" id="IPR002649">
    <property type="entry name" value="tRNA_m1G_MeTrfase_TrmD"/>
</dbReference>
<dbReference type="PIRSF" id="PIRSF000386">
    <property type="entry name" value="tRNA_mtase"/>
    <property type="match status" value="1"/>
</dbReference>
<sequence>MWMGIVTLFPEMFQAVTDHGITRRALASGLLEMEIWNPRDFTTDKHQTVDDKPYGGGPGMLMKVEPLTKAIAAARQAAGADCRVIYLSPQGKRLDQAALDSLANRERMILVAGRYEGIDERLMDAVIDEEYSIGDYVLSGGELPAMVLIDGITRLLPGAVGDPESIEFDSFKTGLLDYPQYTRPEVVDGMQVPPVLLGGNHQKIQRWRLQQALGRTYERRPDLLEGREMSETEQQLLDEYLQDQLQ</sequence>
<evidence type="ECO:0000256" key="8">
    <source>
        <dbReference type="ARBA" id="ARBA00022603"/>
    </source>
</evidence>
<dbReference type="Pfam" id="PF01746">
    <property type="entry name" value="tRNA_m1G_MT"/>
    <property type="match status" value="1"/>
</dbReference>
<dbReference type="PANTHER" id="PTHR46417:SF1">
    <property type="entry name" value="TRNA (GUANINE-N(1)-)-METHYLTRANSFERASE"/>
    <property type="match status" value="1"/>
</dbReference>
<dbReference type="CDD" id="cd18080">
    <property type="entry name" value="TrmD-like"/>
    <property type="match status" value="1"/>
</dbReference>
<evidence type="ECO:0000256" key="6">
    <source>
        <dbReference type="ARBA" id="ARBA00014679"/>
    </source>
</evidence>
<accession>A0A972VVK1</accession>
<dbReference type="EC" id="2.1.1.228" evidence="5 15"/>
<dbReference type="Proteomes" id="UP000754644">
    <property type="component" value="Unassembled WGS sequence"/>
</dbReference>
<name>A0A972VVK1_9GAMM</name>
<protein>
    <recommendedName>
        <fullName evidence="6 15">tRNA (guanine-N(1)-)-methyltransferase</fullName>
        <ecNumber evidence="5 15">2.1.1.228</ecNumber>
    </recommendedName>
    <alternativeName>
        <fullName evidence="12 15">M1G-methyltransferase</fullName>
    </alternativeName>
    <alternativeName>
        <fullName evidence="13 15">tRNA [GM37] methyltransferase</fullName>
    </alternativeName>
</protein>
<keyword evidence="7 15" id="KW-0963">Cytoplasm</keyword>
<dbReference type="AlphaFoldDB" id="A0A972VVK1"/>
<evidence type="ECO:0000256" key="4">
    <source>
        <dbReference type="ARBA" id="ARBA00011738"/>
    </source>
</evidence>
<comment type="catalytic activity">
    <reaction evidence="14 15 17">
        <text>guanosine(37) in tRNA + S-adenosyl-L-methionine = N(1)-methylguanosine(37) in tRNA + S-adenosyl-L-homocysteine + H(+)</text>
        <dbReference type="Rhea" id="RHEA:36899"/>
        <dbReference type="Rhea" id="RHEA-COMP:10145"/>
        <dbReference type="Rhea" id="RHEA-COMP:10147"/>
        <dbReference type="ChEBI" id="CHEBI:15378"/>
        <dbReference type="ChEBI" id="CHEBI:57856"/>
        <dbReference type="ChEBI" id="CHEBI:59789"/>
        <dbReference type="ChEBI" id="CHEBI:73542"/>
        <dbReference type="ChEBI" id="CHEBI:74269"/>
        <dbReference type="EC" id="2.1.1.228"/>
    </reaction>
</comment>
<evidence type="ECO:0000256" key="10">
    <source>
        <dbReference type="ARBA" id="ARBA00022691"/>
    </source>
</evidence>
<organism evidence="19 20">
    <name type="scientific">SAR86 cluster bacterium</name>
    <dbReference type="NCBI Taxonomy" id="2030880"/>
    <lineage>
        <taxon>Bacteria</taxon>
        <taxon>Pseudomonadati</taxon>
        <taxon>Pseudomonadota</taxon>
        <taxon>Gammaproteobacteria</taxon>
        <taxon>SAR86 cluster</taxon>
    </lineage>
</organism>
<comment type="function">
    <text evidence="1 15 17">Specifically methylates guanosine-37 in various tRNAs.</text>
</comment>
<dbReference type="GO" id="GO:0002939">
    <property type="term" value="P:tRNA N1-guanine methylation"/>
    <property type="evidence" value="ECO:0007669"/>
    <property type="project" value="TreeGrafter"/>
</dbReference>
<keyword evidence="10 15" id="KW-0949">S-adenosyl-L-methionine</keyword>
<dbReference type="Gene3D" id="1.10.1270.20">
    <property type="entry name" value="tRNA(m1g37)methyltransferase, domain 2"/>
    <property type="match status" value="1"/>
</dbReference>
<dbReference type="PANTHER" id="PTHR46417">
    <property type="entry name" value="TRNA (GUANINE-N(1)-)-METHYLTRANSFERASE"/>
    <property type="match status" value="1"/>
</dbReference>
<evidence type="ECO:0000256" key="3">
    <source>
        <dbReference type="ARBA" id="ARBA00007630"/>
    </source>
</evidence>
<evidence type="ECO:0000313" key="20">
    <source>
        <dbReference type="Proteomes" id="UP000754644"/>
    </source>
</evidence>
<keyword evidence="8 15" id="KW-0489">Methyltransferase</keyword>
<dbReference type="SUPFAM" id="SSF75217">
    <property type="entry name" value="alpha/beta knot"/>
    <property type="match status" value="1"/>
</dbReference>
<evidence type="ECO:0000259" key="18">
    <source>
        <dbReference type="Pfam" id="PF01746"/>
    </source>
</evidence>
<feature type="binding site" evidence="15 16">
    <location>
        <position position="113"/>
    </location>
    <ligand>
        <name>S-adenosyl-L-methionine</name>
        <dbReference type="ChEBI" id="CHEBI:59789"/>
    </ligand>
</feature>
<dbReference type="NCBIfam" id="NF000648">
    <property type="entry name" value="PRK00026.1"/>
    <property type="match status" value="1"/>
</dbReference>
<comment type="similarity">
    <text evidence="3 15 17">Belongs to the RNA methyltransferase TrmD family.</text>
</comment>
<feature type="domain" description="tRNA methyltransferase TRMD/TRM10-type" evidence="18">
    <location>
        <begin position="1"/>
        <end position="225"/>
    </location>
</feature>
<comment type="subcellular location">
    <subcellularLocation>
        <location evidence="2 15 17">Cytoplasm</location>
    </subcellularLocation>
</comment>
<comment type="subunit">
    <text evidence="4 15 17">Homodimer.</text>
</comment>
<dbReference type="NCBIfam" id="TIGR00088">
    <property type="entry name" value="trmD"/>
    <property type="match status" value="1"/>
</dbReference>
<keyword evidence="11 15" id="KW-0819">tRNA processing</keyword>
<dbReference type="FunFam" id="1.10.1270.20:FF:000001">
    <property type="entry name" value="tRNA (guanine-N(1)-)-methyltransferase"/>
    <property type="match status" value="1"/>
</dbReference>
<evidence type="ECO:0000256" key="15">
    <source>
        <dbReference type="HAMAP-Rule" id="MF_00605"/>
    </source>
</evidence>
<evidence type="ECO:0000256" key="16">
    <source>
        <dbReference type="PIRSR" id="PIRSR000386-1"/>
    </source>
</evidence>
<evidence type="ECO:0000256" key="5">
    <source>
        <dbReference type="ARBA" id="ARBA00012807"/>
    </source>
</evidence>
<dbReference type="EMBL" id="JABMOJ010000039">
    <property type="protein sequence ID" value="NQV63912.1"/>
    <property type="molecule type" value="Genomic_DNA"/>
</dbReference>
<evidence type="ECO:0000256" key="14">
    <source>
        <dbReference type="ARBA" id="ARBA00047783"/>
    </source>
</evidence>
<evidence type="ECO:0000256" key="1">
    <source>
        <dbReference type="ARBA" id="ARBA00002634"/>
    </source>
</evidence>
<comment type="caution">
    <text evidence="19">The sequence shown here is derived from an EMBL/GenBank/DDBJ whole genome shotgun (WGS) entry which is preliminary data.</text>
</comment>
<dbReference type="GO" id="GO:0052906">
    <property type="term" value="F:tRNA (guanine(37)-N1)-methyltransferase activity"/>
    <property type="evidence" value="ECO:0007669"/>
    <property type="project" value="UniProtKB-UniRule"/>
</dbReference>
<dbReference type="HAMAP" id="MF_00605">
    <property type="entry name" value="TrmD"/>
    <property type="match status" value="1"/>
</dbReference>
<evidence type="ECO:0000256" key="11">
    <source>
        <dbReference type="ARBA" id="ARBA00022694"/>
    </source>
</evidence>
<dbReference type="GO" id="GO:0005829">
    <property type="term" value="C:cytosol"/>
    <property type="evidence" value="ECO:0007669"/>
    <property type="project" value="TreeGrafter"/>
</dbReference>
<evidence type="ECO:0000256" key="13">
    <source>
        <dbReference type="ARBA" id="ARBA00033392"/>
    </source>
</evidence>
<dbReference type="InterPro" id="IPR016009">
    <property type="entry name" value="tRNA_MeTrfase_TRMD/TRM10"/>
</dbReference>
<evidence type="ECO:0000256" key="2">
    <source>
        <dbReference type="ARBA" id="ARBA00004496"/>
    </source>
</evidence>
<evidence type="ECO:0000256" key="12">
    <source>
        <dbReference type="ARBA" id="ARBA00029736"/>
    </source>
</evidence>
<dbReference type="InterPro" id="IPR029028">
    <property type="entry name" value="Alpha/beta_knot_MTases"/>
</dbReference>
<feature type="binding site" evidence="15 16">
    <location>
        <begin position="133"/>
        <end position="138"/>
    </location>
    <ligand>
        <name>S-adenosyl-L-methionine</name>
        <dbReference type="ChEBI" id="CHEBI:59789"/>
    </ligand>
</feature>